<feature type="compositionally biased region" description="Pro residues" evidence="2">
    <location>
        <begin position="139"/>
        <end position="152"/>
    </location>
</feature>
<proteinExistence type="inferred from homology"/>
<evidence type="ECO:0000313" key="3">
    <source>
        <dbReference type="EMBL" id="KAK0716858.1"/>
    </source>
</evidence>
<dbReference type="Gene3D" id="3.40.50.720">
    <property type="entry name" value="NAD(P)-binding Rossmann-like Domain"/>
    <property type="match status" value="1"/>
</dbReference>
<dbReference type="AlphaFoldDB" id="A0AA40AJ72"/>
<organism evidence="3 4">
    <name type="scientific">Lasiosphaeria miniovina</name>
    <dbReference type="NCBI Taxonomy" id="1954250"/>
    <lineage>
        <taxon>Eukaryota</taxon>
        <taxon>Fungi</taxon>
        <taxon>Dikarya</taxon>
        <taxon>Ascomycota</taxon>
        <taxon>Pezizomycotina</taxon>
        <taxon>Sordariomycetes</taxon>
        <taxon>Sordariomycetidae</taxon>
        <taxon>Sordariales</taxon>
        <taxon>Lasiosphaeriaceae</taxon>
        <taxon>Lasiosphaeria</taxon>
    </lineage>
</organism>
<dbReference type="SUPFAM" id="SSF51735">
    <property type="entry name" value="NAD(P)-binding Rossmann-fold domains"/>
    <property type="match status" value="1"/>
</dbReference>
<dbReference type="PANTHER" id="PTHR43544">
    <property type="entry name" value="SHORT-CHAIN DEHYDROGENASE/REDUCTASE"/>
    <property type="match status" value="1"/>
</dbReference>
<feature type="region of interest" description="Disordered" evidence="2">
    <location>
        <begin position="127"/>
        <end position="170"/>
    </location>
</feature>
<evidence type="ECO:0000313" key="4">
    <source>
        <dbReference type="Proteomes" id="UP001172101"/>
    </source>
</evidence>
<dbReference type="GO" id="GO:0016491">
    <property type="term" value="F:oxidoreductase activity"/>
    <property type="evidence" value="ECO:0007669"/>
    <property type="project" value="TreeGrafter"/>
</dbReference>
<dbReference type="InterPro" id="IPR051468">
    <property type="entry name" value="Fungal_SecMetab_SDRs"/>
</dbReference>
<protein>
    <submittedName>
        <fullName evidence="3">Uncharacterized protein</fullName>
    </submittedName>
</protein>
<accession>A0AA40AJ72</accession>
<dbReference type="GO" id="GO:0005737">
    <property type="term" value="C:cytoplasm"/>
    <property type="evidence" value="ECO:0007669"/>
    <property type="project" value="TreeGrafter"/>
</dbReference>
<name>A0AA40AJ72_9PEZI</name>
<dbReference type="EMBL" id="JAUIRO010000004">
    <property type="protein sequence ID" value="KAK0716858.1"/>
    <property type="molecule type" value="Genomic_DNA"/>
</dbReference>
<dbReference type="Proteomes" id="UP001172101">
    <property type="component" value="Unassembled WGS sequence"/>
</dbReference>
<keyword evidence="4" id="KW-1185">Reference proteome</keyword>
<dbReference type="GeneID" id="85328581"/>
<comment type="caution">
    <text evidence="3">The sequence shown here is derived from an EMBL/GenBank/DDBJ whole genome shotgun (WGS) entry which is preliminary data.</text>
</comment>
<evidence type="ECO:0000256" key="1">
    <source>
        <dbReference type="ARBA" id="ARBA00006484"/>
    </source>
</evidence>
<evidence type="ECO:0000256" key="2">
    <source>
        <dbReference type="SAM" id="MobiDB-lite"/>
    </source>
</evidence>
<sequence>MKEHALVREQQQRRNAEDTGIVFDARDKYCYQLRVRGGVAPLTLYGGENQQKSLVSTAQKYLGRGDVLLPEDVKDDGRAELAPYFKPSWVQTLDEIPYEDIVSAQAVNAFVPLILCRELLPLMGGGKSTTTTMTVSDTLPPPPPPPPPPSEPKQPRRESKPKTGGAARKPLGYIINVSSREGLFEARPWHSAKRATHVHTNMTKAAVNMITQTEPAAAWQARRVAMNTVDPGYMSPAPEMDGAYGGEGRPLGWEDGAGRVL</sequence>
<dbReference type="InterPro" id="IPR036291">
    <property type="entry name" value="NAD(P)-bd_dom_sf"/>
</dbReference>
<dbReference type="RefSeq" id="XP_060295651.1">
    <property type="nucleotide sequence ID" value="XM_060445311.1"/>
</dbReference>
<reference evidence="3" key="1">
    <citation type="submission" date="2023-06" db="EMBL/GenBank/DDBJ databases">
        <title>Genome-scale phylogeny and comparative genomics of the fungal order Sordariales.</title>
        <authorList>
            <consortium name="Lawrence Berkeley National Laboratory"/>
            <person name="Hensen N."/>
            <person name="Bonometti L."/>
            <person name="Westerberg I."/>
            <person name="Brannstrom I.O."/>
            <person name="Guillou S."/>
            <person name="Cros-Aarteil S."/>
            <person name="Calhoun S."/>
            <person name="Haridas S."/>
            <person name="Kuo A."/>
            <person name="Mondo S."/>
            <person name="Pangilinan J."/>
            <person name="Riley R."/>
            <person name="LaButti K."/>
            <person name="Andreopoulos B."/>
            <person name="Lipzen A."/>
            <person name="Chen C."/>
            <person name="Yanf M."/>
            <person name="Daum C."/>
            <person name="Ng V."/>
            <person name="Clum A."/>
            <person name="Steindorff A."/>
            <person name="Ohm R."/>
            <person name="Martin F."/>
            <person name="Silar P."/>
            <person name="Natvig D."/>
            <person name="Lalanne C."/>
            <person name="Gautier V."/>
            <person name="Ament-velasquez S.L."/>
            <person name="Kruys A."/>
            <person name="Hutchinson M.I."/>
            <person name="Powell A.J."/>
            <person name="Barry K."/>
            <person name="Miller A.N."/>
            <person name="Grigoriev I.V."/>
            <person name="Debuchy R."/>
            <person name="Gladieux P."/>
            <person name="Thoren M.H."/>
            <person name="Johannesson H."/>
        </authorList>
    </citation>
    <scope>NUCLEOTIDE SEQUENCE</scope>
    <source>
        <strain evidence="3">SMH2392-1A</strain>
    </source>
</reference>
<dbReference type="PANTHER" id="PTHR43544:SF2">
    <property type="entry name" value="OXIDOREDUCTASE"/>
    <property type="match status" value="1"/>
</dbReference>
<comment type="similarity">
    <text evidence="1">Belongs to the short-chain dehydrogenases/reductases (SDR) family.</text>
</comment>
<gene>
    <name evidence="3" type="ORF">B0T26DRAFT_751005</name>
</gene>